<proteinExistence type="predicted"/>
<reference evidence="1 2" key="1">
    <citation type="journal article" date="2013" name="J. Mol. Microbiol. Biotechnol.">
        <title>Analysis of the Complete Genomes of Acholeplasma brassicae , A. palmae and A. laidlawii and Their Comparison to the Obligate Parasites from ' Candidatus Phytoplasma'.</title>
        <authorList>
            <person name="Kube M."/>
            <person name="Siewert C."/>
            <person name="Migdoll A.M."/>
            <person name="Duduk B."/>
            <person name="Holz S."/>
            <person name="Rabus R."/>
            <person name="Seemuller E."/>
            <person name="Mitrovic J."/>
            <person name="Muller I."/>
            <person name="Buttner C."/>
            <person name="Reinhardt R."/>
        </authorList>
    </citation>
    <scope>NUCLEOTIDE SEQUENCE [LARGE SCALE GENOMIC DNA]</scope>
    <source>
        <strain evidence="2">0502</strain>
    </source>
</reference>
<evidence type="ECO:0000313" key="2">
    <source>
        <dbReference type="Proteomes" id="UP000032737"/>
    </source>
</evidence>
<dbReference type="HOGENOM" id="CLU_1202682_0_0_14"/>
<gene>
    <name evidence="1" type="ORF">BN85311330</name>
</gene>
<organism evidence="1 2">
    <name type="scientific">Acholeplasma brassicae</name>
    <dbReference type="NCBI Taxonomy" id="61635"/>
    <lineage>
        <taxon>Bacteria</taxon>
        <taxon>Bacillati</taxon>
        <taxon>Mycoplasmatota</taxon>
        <taxon>Mollicutes</taxon>
        <taxon>Acholeplasmatales</taxon>
        <taxon>Acholeplasmataceae</taxon>
        <taxon>Acholeplasma</taxon>
    </lineage>
</organism>
<dbReference type="KEGG" id="abra:BN85311330"/>
<sequence>MINELSLDTFKKFMTSLKLESTYQILDERIDNQSLERAFEVQITYNEQYDVFFEMTPQKMYDLEVFYPFLFHDVESFYRVIAKLYYIKNTGTLQTDLSYLDYFFSHRPERTFLKYDSFDVDDYFHQHEIDVLAFRSSQLYVQVFQEFKDEMTFSVIVIHENKGLVRHTFLYVKDVMDYLVDLFSGKIVYMLKKRRLIGDVYYKTLNMNHKADLRYYQKNQLRLNNKMLTF</sequence>
<keyword evidence="2" id="KW-1185">Reference proteome</keyword>
<dbReference type="EMBL" id="FO681348">
    <property type="protein sequence ID" value="CCV66154.1"/>
    <property type="molecule type" value="Genomic_DNA"/>
</dbReference>
<evidence type="ECO:0000313" key="1">
    <source>
        <dbReference type="EMBL" id="CCV66154.1"/>
    </source>
</evidence>
<protein>
    <submittedName>
        <fullName evidence="1">Uncharacterized protein</fullName>
    </submittedName>
</protein>
<dbReference type="Proteomes" id="UP000032737">
    <property type="component" value="Chromosome"/>
</dbReference>
<dbReference type="AlphaFoldDB" id="U4KT66"/>
<accession>U4KT66</accession>
<name>U4KT66_9MOLU</name>